<sequence length="131" mass="14694">MSDQHEREDNTPLSSWCSELKNNLDNKDALSDGTDDDTPLSSWCGELNNGSDNKDALSAGAGDEDWELIGDISSLETGEAGGKLQYRVKWVRYSDDPKWYNAANFKNSPHKLYDFHEANLARPGPPQRLNY</sequence>
<dbReference type="SUPFAM" id="SSF54160">
    <property type="entry name" value="Chromo domain-like"/>
    <property type="match status" value="1"/>
</dbReference>
<dbReference type="InterPro" id="IPR000953">
    <property type="entry name" value="Chromo/chromo_shadow_dom"/>
</dbReference>
<dbReference type="Proteomes" id="UP000799291">
    <property type="component" value="Unassembled WGS sequence"/>
</dbReference>
<proteinExistence type="predicted"/>
<accession>A0A6G1JIT2</accession>
<dbReference type="EMBL" id="MU005571">
    <property type="protein sequence ID" value="KAF2690338.1"/>
    <property type="molecule type" value="Genomic_DNA"/>
</dbReference>
<dbReference type="AlphaFoldDB" id="A0A6G1JIT2"/>
<dbReference type="InterPro" id="IPR016197">
    <property type="entry name" value="Chromo-like_dom_sf"/>
</dbReference>
<dbReference type="OrthoDB" id="3694450at2759"/>
<dbReference type="CDD" id="cd00024">
    <property type="entry name" value="CD_CSD"/>
    <property type="match status" value="1"/>
</dbReference>
<organism evidence="4 5">
    <name type="scientific">Lentithecium fluviatile CBS 122367</name>
    <dbReference type="NCBI Taxonomy" id="1168545"/>
    <lineage>
        <taxon>Eukaryota</taxon>
        <taxon>Fungi</taxon>
        <taxon>Dikarya</taxon>
        <taxon>Ascomycota</taxon>
        <taxon>Pezizomycotina</taxon>
        <taxon>Dothideomycetes</taxon>
        <taxon>Pleosporomycetidae</taxon>
        <taxon>Pleosporales</taxon>
        <taxon>Massarineae</taxon>
        <taxon>Lentitheciaceae</taxon>
        <taxon>Lentithecium</taxon>
    </lineage>
</organism>
<evidence type="ECO:0000256" key="1">
    <source>
        <dbReference type="ARBA" id="ARBA00011353"/>
    </source>
</evidence>
<evidence type="ECO:0000259" key="3">
    <source>
        <dbReference type="PROSITE" id="PS50013"/>
    </source>
</evidence>
<evidence type="ECO:0000313" key="5">
    <source>
        <dbReference type="Proteomes" id="UP000799291"/>
    </source>
</evidence>
<reference evidence="4" key="1">
    <citation type="journal article" date="2020" name="Stud. Mycol.">
        <title>101 Dothideomycetes genomes: a test case for predicting lifestyles and emergence of pathogens.</title>
        <authorList>
            <person name="Haridas S."/>
            <person name="Albert R."/>
            <person name="Binder M."/>
            <person name="Bloem J."/>
            <person name="Labutti K."/>
            <person name="Salamov A."/>
            <person name="Andreopoulos B."/>
            <person name="Baker S."/>
            <person name="Barry K."/>
            <person name="Bills G."/>
            <person name="Bluhm B."/>
            <person name="Cannon C."/>
            <person name="Castanera R."/>
            <person name="Culley D."/>
            <person name="Daum C."/>
            <person name="Ezra D."/>
            <person name="Gonzalez J."/>
            <person name="Henrissat B."/>
            <person name="Kuo A."/>
            <person name="Liang C."/>
            <person name="Lipzen A."/>
            <person name="Lutzoni F."/>
            <person name="Magnuson J."/>
            <person name="Mondo S."/>
            <person name="Nolan M."/>
            <person name="Ohm R."/>
            <person name="Pangilinan J."/>
            <person name="Park H.-J."/>
            <person name="Ramirez L."/>
            <person name="Alfaro M."/>
            <person name="Sun H."/>
            <person name="Tritt A."/>
            <person name="Yoshinaga Y."/>
            <person name="Zwiers L.-H."/>
            <person name="Turgeon B."/>
            <person name="Goodwin S."/>
            <person name="Spatafora J."/>
            <person name="Crous P."/>
            <person name="Grigoriev I."/>
        </authorList>
    </citation>
    <scope>NUCLEOTIDE SEQUENCE</scope>
    <source>
        <strain evidence="4">CBS 122367</strain>
    </source>
</reference>
<dbReference type="Gene3D" id="2.40.50.40">
    <property type="match status" value="1"/>
</dbReference>
<evidence type="ECO:0000256" key="2">
    <source>
        <dbReference type="SAM" id="MobiDB-lite"/>
    </source>
</evidence>
<evidence type="ECO:0000313" key="4">
    <source>
        <dbReference type="EMBL" id="KAF2690338.1"/>
    </source>
</evidence>
<gene>
    <name evidence="4" type="ORF">K458DRAFT_383455</name>
</gene>
<name>A0A6G1JIT2_9PLEO</name>
<dbReference type="PROSITE" id="PS50013">
    <property type="entry name" value="CHROMO_2"/>
    <property type="match status" value="1"/>
</dbReference>
<feature type="region of interest" description="Disordered" evidence="2">
    <location>
        <begin position="25"/>
        <end position="59"/>
    </location>
</feature>
<protein>
    <recommendedName>
        <fullName evidence="3">Chromo domain-containing protein</fullName>
    </recommendedName>
</protein>
<dbReference type="GO" id="GO:0006338">
    <property type="term" value="P:chromatin remodeling"/>
    <property type="evidence" value="ECO:0007669"/>
    <property type="project" value="UniProtKB-ARBA"/>
</dbReference>
<feature type="domain" description="Chromo" evidence="3">
    <location>
        <begin position="64"/>
        <end position="127"/>
    </location>
</feature>
<comment type="subunit">
    <text evidence="1">Component of the NuA4 histone acetyltransferase complex.</text>
</comment>
<keyword evidence="5" id="KW-1185">Reference proteome</keyword>